<dbReference type="EMBL" id="MU970082">
    <property type="protein sequence ID" value="KAK9322149.1"/>
    <property type="molecule type" value="Genomic_DNA"/>
</dbReference>
<sequence length="188" mass="21150">MRYEQINDDMKGTFGSSWGRNSRSPSGVGSPPPEKEMPNYEQSGALMGDKLYKGVSLQYVEPPESRKPDKSYRFYVFKDGDIADTLTLDQRATYLFGRDRTVADVPLDHPSCSKQHAVLQYRLVVEESGLLGEPEDRIAPFIYDLGSANGTHLNGKKVPAREYVELKEKDMVTFGLSSREYLLLSDEA</sequence>
<organism evidence="1 2">
    <name type="scientific">Lipomyces orientalis</name>
    <dbReference type="NCBI Taxonomy" id="1233043"/>
    <lineage>
        <taxon>Eukaryota</taxon>
        <taxon>Fungi</taxon>
        <taxon>Dikarya</taxon>
        <taxon>Ascomycota</taxon>
        <taxon>Saccharomycotina</taxon>
        <taxon>Lipomycetes</taxon>
        <taxon>Lipomycetales</taxon>
        <taxon>Lipomycetaceae</taxon>
        <taxon>Lipomyces</taxon>
    </lineage>
</organism>
<name>A0ACC3TLX7_9ASCO</name>
<keyword evidence="2" id="KW-1185">Reference proteome</keyword>
<protein>
    <submittedName>
        <fullName evidence="1">SMAD/FHA domain-containing protein</fullName>
    </submittedName>
</protein>
<gene>
    <name evidence="1" type="ORF">V1517DRAFT_260883</name>
</gene>
<comment type="caution">
    <text evidence="1">The sequence shown here is derived from an EMBL/GenBank/DDBJ whole genome shotgun (WGS) entry which is preliminary data.</text>
</comment>
<evidence type="ECO:0000313" key="2">
    <source>
        <dbReference type="Proteomes" id="UP001489719"/>
    </source>
</evidence>
<dbReference type="Proteomes" id="UP001489719">
    <property type="component" value="Unassembled WGS sequence"/>
</dbReference>
<proteinExistence type="predicted"/>
<accession>A0ACC3TLX7</accession>
<reference evidence="2" key="1">
    <citation type="journal article" date="2024" name="Front. Bioeng. Biotechnol.">
        <title>Genome-scale model development and genomic sequencing of the oleaginous clade Lipomyces.</title>
        <authorList>
            <person name="Czajka J.J."/>
            <person name="Han Y."/>
            <person name="Kim J."/>
            <person name="Mondo S.J."/>
            <person name="Hofstad B.A."/>
            <person name="Robles A."/>
            <person name="Haridas S."/>
            <person name="Riley R."/>
            <person name="LaButti K."/>
            <person name="Pangilinan J."/>
            <person name="Andreopoulos W."/>
            <person name="Lipzen A."/>
            <person name="Yan J."/>
            <person name="Wang M."/>
            <person name="Ng V."/>
            <person name="Grigoriev I.V."/>
            <person name="Spatafora J.W."/>
            <person name="Magnuson J.K."/>
            <person name="Baker S.E."/>
            <person name="Pomraning K.R."/>
        </authorList>
    </citation>
    <scope>NUCLEOTIDE SEQUENCE [LARGE SCALE GENOMIC DNA]</scope>
    <source>
        <strain evidence="2">CBS 10300</strain>
    </source>
</reference>
<evidence type="ECO:0000313" key="1">
    <source>
        <dbReference type="EMBL" id="KAK9322149.1"/>
    </source>
</evidence>